<evidence type="ECO:0000256" key="1">
    <source>
        <dbReference type="SAM" id="Phobius"/>
    </source>
</evidence>
<accession>A0A3S1BAH4</accession>
<dbReference type="OrthoDB" id="475586at2"/>
<dbReference type="AlphaFoldDB" id="A0A3S1BAH4"/>
<feature type="transmembrane region" description="Helical" evidence="1">
    <location>
        <begin position="274"/>
        <end position="293"/>
    </location>
</feature>
<dbReference type="Proteomes" id="UP000271624">
    <property type="component" value="Unassembled WGS sequence"/>
</dbReference>
<proteinExistence type="predicted"/>
<reference evidence="2" key="2">
    <citation type="journal article" date="2019" name="Genome Biol. Evol.">
        <title>Day and night: Metabolic profiles and evolutionary relationships of six axenic non-marine cyanobacteria.</title>
        <authorList>
            <person name="Will S.E."/>
            <person name="Henke P."/>
            <person name="Boedeker C."/>
            <person name="Huang S."/>
            <person name="Brinkmann H."/>
            <person name="Rohde M."/>
            <person name="Jarek M."/>
            <person name="Friedl T."/>
            <person name="Seufert S."/>
            <person name="Schumacher M."/>
            <person name="Overmann J."/>
            <person name="Neumann-Schaal M."/>
            <person name="Petersen J."/>
        </authorList>
    </citation>
    <scope>NUCLEOTIDE SEQUENCE [LARGE SCALE GENOMIC DNA]</scope>
    <source>
        <strain evidence="2">PCC 7102</strain>
    </source>
</reference>
<keyword evidence="1" id="KW-1133">Transmembrane helix</keyword>
<keyword evidence="1" id="KW-0472">Membrane</keyword>
<feature type="transmembrane region" description="Helical" evidence="1">
    <location>
        <begin position="158"/>
        <end position="181"/>
    </location>
</feature>
<keyword evidence="3" id="KW-1185">Reference proteome</keyword>
<protein>
    <recommendedName>
        <fullName evidence="4">Alpha/beta hydrolase</fullName>
    </recommendedName>
</protein>
<dbReference type="RefSeq" id="WP_127080028.1">
    <property type="nucleotide sequence ID" value="NZ_RSCL01000003.1"/>
</dbReference>
<organism evidence="2 3">
    <name type="scientific">Dulcicalothrix desertica PCC 7102</name>
    <dbReference type="NCBI Taxonomy" id="232991"/>
    <lineage>
        <taxon>Bacteria</taxon>
        <taxon>Bacillati</taxon>
        <taxon>Cyanobacteriota</taxon>
        <taxon>Cyanophyceae</taxon>
        <taxon>Nostocales</taxon>
        <taxon>Calotrichaceae</taxon>
        <taxon>Dulcicalothrix</taxon>
    </lineage>
</organism>
<evidence type="ECO:0000313" key="3">
    <source>
        <dbReference type="Proteomes" id="UP000271624"/>
    </source>
</evidence>
<comment type="caution">
    <text evidence="2">The sequence shown here is derived from an EMBL/GenBank/DDBJ whole genome shotgun (WGS) entry which is preliminary data.</text>
</comment>
<dbReference type="InterPro" id="IPR010297">
    <property type="entry name" value="DUF900_hydrolase"/>
</dbReference>
<keyword evidence="1" id="KW-0812">Transmembrane</keyword>
<dbReference type="EMBL" id="RSCL01000003">
    <property type="protein sequence ID" value="RUT08181.1"/>
    <property type="molecule type" value="Genomic_DNA"/>
</dbReference>
<reference evidence="2" key="1">
    <citation type="submission" date="2018-12" db="EMBL/GenBank/DDBJ databases">
        <authorList>
            <person name="Will S."/>
            <person name="Neumann-Schaal M."/>
            <person name="Henke P."/>
        </authorList>
    </citation>
    <scope>NUCLEOTIDE SEQUENCE</scope>
    <source>
        <strain evidence="2">PCC 7102</strain>
    </source>
</reference>
<feature type="transmembrane region" description="Helical" evidence="1">
    <location>
        <begin position="193"/>
        <end position="217"/>
    </location>
</feature>
<gene>
    <name evidence="2" type="ORF">DSM106972_013490</name>
</gene>
<name>A0A3S1BAH4_9CYAN</name>
<evidence type="ECO:0000313" key="2">
    <source>
        <dbReference type="EMBL" id="RUT08181.1"/>
    </source>
</evidence>
<evidence type="ECO:0008006" key="4">
    <source>
        <dbReference type="Google" id="ProtNLM"/>
    </source>
</evidence>
<dbReference type="Pfam" id="PF05990">
    <property type="entry name" value="DUF900"/>
    <property type="match status" value="1"/>
</dbReference>
<sequence length="619" mass="70156">MATYPNYPFDIKEISVGNENAPNIVTYLVASNAPKNVEISSQPRTDENNDGLDFNDGPDLTRQKIAKIAHFLTDKNNQAEVVIHIHGYNTKIKDFDNWVREIERYITTDALIKQKKLAFIGYYWPSEYINFKSNDKEESVTSHFGKAIKSLPIFFKTVYNYSSLGLIAAFSFILAISGLSINDNFSFKFSGFAFFLFTLGIAFFASLFGWVGGSILLRVSIYFRDNYRAVNYGVPDLVEFIRQIDNAIIEQAEGDTRYEKKMNFSRKNNPRIKLSFIAHSMGAFVTTNVIRILSDIFDENSIPKLSQDNVEIEPSPNIGNVFSLGRLVLASPDIPIETIMPERSNFLRSSLRRFEESYLFSSQGDVILRVASTAANYISFPANTYDRGFRLGNIVVDSRIDKNDKSNSAPMRYGIINQNHDGSVNADDRSAMADIGIVSDNTLKTLSDLLSNNSKITQNYAIAGLFTYFDCTDYRDKVVIDEKISEKPEGVLTRALRQSKLSFVNCLVLISDAIVIEKNVHGGYFQGEFSRKMLYRLAFLGYKDFLVSLKDEPDYQEIAAQIETSSNSQQTPFDAYKEAMIKLSQVLSKQCEDKGIKVFLAPERYRVDMLGEERNRKGY</sequence>